<name>A0A6A6A1C9_9PLEO</name>
<dbReference type="GeneID" id="54409346"/>
<dbReference type="InterPro" id="IPR050103">
    <property type="entry name" value="Class-III_PLP-dep_AT"/>
</dbReference>
<evidence type="ECO:0000313" key="8">
    <source>
        <dbReference type="Proteomes" id="UP000799771"/>
    </source>
</evidence>
<proteinExistence type="inferred from homology"/>
<protein>
    <submittedName>
        <fullName evidence="7">4-aminobutyrate aminotransferas-like protein</fullName>
    </submittedName>
</protein>
<dbReference type="GO" id="GO:0008483">
    <property type="term" value="F:transaminase activity"/>
    <property type="evidence" value="ECO:0007669"/>
    <property type="project" value="UniProtKB-KW"/>
</dbReference>
<dbReference type="InterPro" id="IPR015424">
    <property type="entry name" value="PyrdxlP-dep_Trfase"/>
</dbReference>
<dbReference type="Proteomes" id="UP000799771">
    <property type="component" value="Unassembled WGS sequence"/>
</dbReference>
<dbReference type="EMBL" id="ML977516">
    <property type="protein sequence ID" value="KAF2125326.1"/>
    <property type="molecule type" value="Genomic_DNA"/>
</dbReference>
<accession>A0A6A6A1C9</accession>
<comment type="cofactor">
    <cofactor evidence="1">
        <name>pyridoxal 5'-phosphate</name>
        <dbReference type="ChEBI" id="CHEBI:597326"/>
    </cofactor>
</comment>
<dbReference type="GO" id="GO:0030170">
    <property type="term" value="F:pyridoxal phosphate binding"/>
    <property type="evidence" value="ECO:0007669"/>
    <property type="project" value="InterPro"/>
</dbReference>
<dbReference type="PROSITE" id="PS00600">
    <property type="entry name" value="AA_TRANSFER_CLASS_3"/>
    <property type="match status" value="1"/>
</dbReference>
<evidence type="ECO:0000256" key="6">
    <source>
        <dbReference type="RuleBase" id="RU003560"/>
    </source>
</evidence>
<dbReference type="InterPro" id="IPR049704">
    <property type="entry name" value="Aminotrans_3_PPA_site"/>
</dbReference>
<keyword evidence="5 6" id="KW-0663">Pyridoxal phosphate</keyword>
<gene>
    <name evidence="7" type="ORF">P153DRAFT_369997</name>
</gene>
<comment type="similarity">
    <text evidence="2 6">Belongs to the class-III pyridoxal-phosphate-dependent aminotransferase family.</text>
</comment>
<evidence type="ECO:0000256" key="2">
    <source>
        <dbReference type="ARBA" id="ARBA00008954"/>
    </source>
</evidence>
<dbReference type="AlphaFoldDB" id="A0A6A6A1C9"/>
<dbReference type="PANTHER" id="PTHR11986:SF79">
    <property type="entry name" value="ACETYLORNITHINE AMINOTRANSFERASE, MITOCHONDRIAL"/>
    <property type="match status" value="1"/>
</dbReference>
<organism evidence="7 8">
    <name type="scientific">Dothidotthia symphoricarpi CBS 119687</name>
    <dbReference type="NCBI Taxonomy" id="1392245"/>
    <lineage>
        <taxon>Eukaryota</taxon>
        <taxon>Fungi</taxon>
        <taxon>Dikarya</taxon>
        <taxon>Ascomycota</taxon>
        <taxon>Pezizomycotina</taxon>
        <taxon>Dothideomycetes</taxon>
        <taxon>Pleosporomycetidae</taxon>
        <taxon>Pleosporales</taxon>
        <taxon>Dothidotthiaceae</taxon>
        <taxon>Dothidotthia</taxon>
    </lineage>
</organism>
<dbReference type="PANTHER" id="PTHR11986">
    <property type="entry name" value="AMINOTRANSFERASE CLASS III"/>
    <property type="match status" value="1"/>
</dbReference>
<dbReference type="FunFam" id="3.40.640.10:FF:000013">
    <property type="entry name" value="4-aminobutyrate aminotransferase"/>
    <property type="match status" value="1"/>
</dbReference>
<dbReference type="Gene3D" id="3.40.640.10">
    <property type="entry name" value="Type I PLP-dependent aspartate aminotransferase-like (Major domain)"/>
    <property type="match status" value="1"/>
</dbReference>
<dbReference type="OrthoDB" id="5419315at2759"/>
<reference evidence="7" key="1">
    <citation type="journal article" date="2020" name="Stud. Mycol.">
        <title>101 Dothideomycetes genomes: a test case for predicting lifestyles and emergence of pathogens.</title>
        <authorList>
            <person name="Haridas S."/>
            <person name="Albert R."/>
            <person name="Binder M."/>
            <person name="Bloem J."/>
            <person name="Labutti K."/>
            <person name="Salamov A."/>
            <person name="Andreopoulos B."/>
            <person name="Baker S."/>
            <person name="Barry K."/>
            <person name="Bills G."/>
            <person name="Bluhm B."/>
            <person name="Cannon C."/>
            <person name="Castanera R."/>
            <person name="Culley D."/>
            <person name="Daum C."/>
            <person name="Ezra D."/>
            <person name="Gonzalez J."/>
            <person name="Henrissat B."/>
            <person name="Kuo A."/>
            <person name="Liang C."/>
            <person name="Lipzen A."/>
            <person name="Lutzoni F."/>
            <person name="Magnuson J."/>
            <person name="Mondo S."/>
            <person name="Nolan M."/>
            <person name="Ohm R."/>
            <person name="Pangilinan J."/>
            <person name="Park H.-J."/>
            <person name="Ramirez L."/>
            <person name="Alfaro M."/>
            <person name="Sun H."/>
            <person name="Tritt A."/>
            <person name="Yoshinaga Y."/>
            <person name="Zwiers L.-H."/>
            <person name="Turgeon B."/>
            <person name="Goodwin S."/>
            <person name="Spatafora J."/>
            <person name="Crous P."/>
            <person name="Grigoriev I."/>
        </authorList>
    </citation>
    <scope>NUCLEOTIDE SEQUENCE</scope>
    <source>
        <strain evidence="7">CBS 119687</strain>
    </source>
</reference>
<keyword evidence="8" id="KW-1185">Reference proteome</keyword>
<evidence type="ECO:0000256" key="3">
    <source>
        <dbReference type="ARBA" id="ARBA00022576"/>
    </source>
</evidence>
<dbReference type="InterPro" id="IPR015422">
    <property type="entry name" value="PyrdxlP-dep_Trfase_small"/>
</dbReference>
<dbReference type="SUPFAM" id="SSF53383">
    <property type="entry name" value="PLP-dependent transferases"/>
    <property type="match status" value="1"/>
</dbReference>
<dbReference type="InterPro" id="IPR005814">
    <property type="entry name" value="Aminotrans_3"/>
</dbReference>
<dbReference type="InterPro" id="IPR015421">
    <property type="entry name" value="PyrdxlP-dep_Trfase_major"/>
</dbReference>
<keyword evidence="4" id="KW-0808">Transferase</keyword>
<evidence type="ECO:0000256" key="5">
    <source>
        <dbReference type="ARBA" id="ARBA00022898"/>
    </source>
</evidence>
<dbReference type="Gene3D" id="3.90.1150.10">
    <property type="entry name" value="Aspartate Aminotransferase, domain 1"/>
    <property type="match status" value="1"/>
</dbReference>
<keyword evidence="3" id="KW-0032">Aminotransferase</keyword>
<dbReference type="GO" id="GO:0042802">
    <property type="term" value="F:identical protein binding"/>
    <property type="evidence" value="ECO:0007669"/>
    <property type="project" value="TreeGrafter"/>
</dbReference>
<sequence length="484" mass="51562">MIPRSSSSVLRNIAPVRSRTVRVPLRAFSTTQPTSSNVDTAAFAEQHIAKGIGRLTKHVFDEGKGTFITTDKGVKLLDLTSGIGVVNLGHCHPKVSAAAAAQCSKITHAQVNIGFSSAQIALIKELIPILPHPSLDTVFFWNSGAEAVEAAVKLARAATKKPNIIVMQGSYHGRTNATASMTRSKTIYGEGHGPLMGGVFATAFPYYSQFGGATPDTPTEELVNQALLQLKLTLQQQTSPADTAAIILEPVLGEGGYVPAPPEFLHGLRKICDENNILLIADEVQCGMGRTGHMWFVEESGVRPDVLIFAKGIANGFPLSGIASSKKLMDLQKPGSMGGTYAGNAVACAAATATIQAFHDEKILDNVAARSKQIFSFLHDLKSSGTKAGNLIEDIRGKGLMVGVQFSNPELQRDSSNTAASNAQSQPQLGPKIVQECIKRDMLLLSTSVFDVLRFIPPLTISEEELSQACGIFKESLEAVAKDL</sequence>
<dbReference type="CDD" id="cd00610">
    <property type="entry name" value="OAT_like"/>
    <property type="match status" value="1"/>
</dbReference>
<evidence type="ECO:0000256" key="4">
    <source>
        <dbReference type="ARBA" id="ARBA00022679"/>
    </source>
</evidence>
<dbReference type="Pfam" id="PF00202">
    <property type="entry name" value="Aminotran_3"/>
    <property type="match status" value="1"/>
</dbReference>
<evidence type="ECO:0000313" key="7">
    <source>
        <dbReference type="EMBL" id="KAF2125326.1"/>
    </source>
</evidence>
<dbReference type="RefSeq" id="XP_033519718.1">
    <property type="nucleotide sequence ID" value="XM_033668914.1"/>
</dbReference>
<evidence type="ECO:0000256" key="1">
    <source>
        <dbReference type="ARBA" id="ARBA00001933"/>
    </source>
</evidence>